<gene>
    <name evidence="4" type="ORF">ACFSQZ_12315</name>
</gene>
<feature type="chain" id="PRO_5046951943" evidence="2">
    <location>
        <begin position="26"/>
        <end position="139"/>
    </location>
</feature>
<evidence type="ECO:0000256" key="2">
    <source>
        <dbReference type="SAM" id="SignalP"/>
    </source>
</evidence>
<feature type="compositionally biased region" description="Basic and acidic residues" evidence="1">
    <location>
        <begin position="105"/>
        <end position="121"/>
    </location>
</feature>
<feature type="domain" description="EF-hand" evidence="3">
    <location>
        <begin position="74"/>
        <end position="89"/>
    </location>
</feature>
<dbReference type="Gene3D" id="1.10.238.10">
    <property type="entry name" value="EF-hand"/>
    <property type="match status" value="2"/>
</dbReference>
<proteinExistence type="predicted"/>
<evidence type="ECO:0000313" key="5">
    <source>
        <dbReference type="Proteomes" id="UP001597297"/>
    </source>
</evidence>
<comment type="caution">
    <text evidence="4">The sequence shown here is derived from an EMBL/GenBank/DDBJ whole genome shotgun (WGS) entry which is preliminary data.</text>
</comment>
<name>A0ABW5E4H8_9BACT</name>
<evidence type="ECO:0000259" key="3">
    <source>
        <dbReference type="Pfam" id="PF13202"/>
    </source>
</evidence>
<dbReference type="InterPro" id="IPR011992">
    <property type="entry name" value="EF-hand-dom_pair"/>
</dbReference>
<keyword evidence="5" id="KW-1185">Reference proteome</keyword>
<dbReference type="EMBL" id="JBHUJC010000041">
    <property type="protein sequence ID" value="MFD2277257.1"/>
    <property type="molecule type" value="Genomic_DNA"/>
</dbReference>
<keyword evidence="2" id="KW-0732">Signal</keyword>
<evidence type="ECO:0000256" key="1">
    <source>
        <dbReference type="SAM" id="MobiDB-lite"/>
    </source>
</evidence>
<feature type="compositionally biased region" description="Basic residues" evidence="1">
    <location>
        <begin position="129"/>
        <end position="139"/>
    </location>
</feature>
<feature type="domain" description="EF-hand" evidence="3">
    <location>
        <begin position="98"/>
        <end position="113"/>
    </location>
</feature>
<dbReference type="Pfam" id="PF13202">
    <property type="entry name" value="EF-hand_5"/>
    <property type="match status" value="3"/>
</dbReference>
<dbReference type="RefSeq" id="WP_377093959.1">
    <property type="nucleotide sequence ID" value="NZ_JBHSJM010000001.1"/>
</dbReference>
<accession>A0ABW5E4H8</accession>
<evidence type="ECO:0000313" key="4">
    <source>
        <dbReference type="EMBL" id="MFD2277257.1"/>
    </source>
</evidence>
<protein>
    <submittedName>
        <fullName evidence="4">EF-hand domain-containing protein</fullName>
    </submittedName>
</protein>
<feature type="region of interest" description="Disordered" evidence="1">
    <location>
        <begin position="99"/>
        <end position="139"/>
    </location>
</feature>
<sequence>MKTNTKTNTLILAIAALSLPSLSFAKDHGKKGKHCEKIREHILEKFDADGDGELSEEEREAAKAAMKERKEAFIAKYDTDGDGELSEDEKQAAKDLIIAQYDTDGDGKLSRDERQVAREAGEDLPGPPRGRKGPRGGDE</sequence>
<feature type="signal peptide" evidence="2">
    <location>
        <begin position="1"/>
        <end position="25"/>
    </location>
</feature>
<dbReference type="SUPFAM" id="SSF47473">
    <property type="entry name" value="EF-hand"/>
    <property type="match status" value="1"/>
</dbReference>
<dbReference type="Proteomes" id="UP001597297">
    <property type="component" value="Unassembled WGS sequence"/>
</dbReference>
<reference evidence="5" key="1">
    <citation type="journal article" date="2019" name="Int. J. Syst. Evol. Microbiol.">
        <title>The Global Catalogue of Microorganisms (GCM) 10K type strain sequencing project: providing services to taxonomists for standard genome sequencing and annotation.</title>
        <authorList>
            <consortium name="The Broad Institute Genomics Platform"/>
            <consortium name="The Broad Institute Genome Sequencing Center for Infectious Disease"/>
            <person name="Wu L."/>
            <person name="Ma J."/>
        </authorList>
    </citation>
    <scope>NUCLEOTIDE SEQUENCE [LARGE SCALE GENOMIC DNA]</scope>
    <source>
        <strain evidence="5">JCM 16545</strain>
    </source>
</reference>
<organism evidence="4 5">
    <name type="scientific">Rubritalea spongiae</name>
    <dbReference type="NCBI Taxonomy" id="430797"/>
    <lineage>
        <taxon>Bacteria</taxon>
        <taxon>Pseudomonadati</taxon>
        <taxon>Verrucomicrobiota</taxon>
        <taxon>Verrucomicrobiia</taxon>
        <taxon>Verrucomicrobiales</taxon>
        <taxon>Rubritaleaceae</taxon>
        <taxon>Rubritalea</taxon>
    </lineage>
</organism>
<feature type="domain" description="EF-hand" evidence="3">
    <location>
        <begin position="42"/>
        <end position="58"/>
    </location>
</feature>
<dbReference type="InterPro" id="IPR002048">
    <property type="entry name" value="EF_hand_dom"/>
</dbReference>